<organism evidence="1 2">
    <name type="scientific">Aspergillus udagawae</name>
    <dbReference type="NCBI Taxonomy" id="91492"/>
    <lineage>
        <taxon>Eukaryota</taxon>
        <taxon>Fungi</taxon>
        <taxon>Dikarya</taxon>
        <taxon>Ascomycota</taxon>
        <taxon>Pezizomycotina</taxon>
        <taxon>Eurotiomycetes</taxon>
        <taxon>Eurotiomycetidae</taxon>
        <taxon>Eurotiales</taxon>
        <taxon>Aspergillaceae</taxon>
        <taxon>Aspergillus</taxon>
        <taxon>Aspergillus subgen. Fumigati</taxon>
    </lineage>
</organism>
<sequence length="241" mass="27681">MQSSGAQGRKALAAMTLDPNVDDHQKWTPLSLAASQGDVEMCIGLNQERYGALLSEATFSSTRLSAHWAAMTTKEDCFICVPLNRLPSEVNGGNVEEEKKFIREEILPKSNQELYNNDATKHTMTLLRALGSDLNINAFALNWRSPNEKPTDKDLYLTSTEFNHEEYGRCAEYFMDRLGISRSRQNLMVLRNVECRERNAFKPDIHRFFIQETNEIFLIYRPRFQEARFVDNSFSEHNSVS</sequence>
<proteinExistence type="predicted"/>
<dbReference type="Proteomes" id="UP000465221">
    <property type="component" value="Unassembled WGS sequence"/>
</dbReference>
<dbReference type="EMBL" id="BLKC01000041">
    <property type="protein sequence ID" value="GFF40495.1"/>
    <property type="molecule type" value="Genomic_DNA"/>
</dbReference>
<gene>
    <name evidence="1" type="ORF">IFM46972_06233</name>
</gene>
<reference evidence="1 2" key="1">
    <citation type="submission" date="2020-01" db="EMBL/GenBank/DDBJ databases">
        <title>Draft genome sequence of Aspergillus udagawae IFM 46972.</title>
        <authorList>
            <person name="Takahashi H."/>
            <person name="Yaguchi T."/>
        </authorList>
    </citation>
    <scope>NUCLEOTIDE SEQUENCE [LARGE SCALE GENOMIC DNA]</scope>
    <source>
        <strain evidence="1 2">IFM 46972</strain>
    </source>
</reference>
<dbReference type="AlphaFoldDB" id="A0A8H3NZ21"/>
<evidence type="ECO:0000313" key="1">
    <source>
        <dbReference type="EMBL" id="GFF40495.1"/>
    </source>
</evidence>
<name>A0A8H3NZ21_9EURO</name>
<protein>
    <submittedName>
        <fullName evidence="1">Pyridoxal-dependent decarboxylase conserved domain protein</fullName>
    </submittedName>
</protein>
<accession>A0A8H3NZ21</accession>
<comment type="caution">
    <text evidence="1">The sequence shown here is derived from an EMBL/GenBank/DDBJ whole genome shotgun (WGS) entry which is preliminary data.</text>
</comment>
<evidence type="ECO:0000313" key="2">
    <source>
        <dbReference type="Proteomes" id="UP000465221"/>
    </source>
</evidence>